<evidence type="ECO:0000256" key="2">
    <source>
        <dbReference type="ARBA" id="ARBA00022692"/>
    </source>
</evidence>
<evidence type="ECO:0000256" key="4">
    <source>
        <dbReference type="ARBA" id="ARBA00023136"/>
    </source>
</evidence>
<evidence type="ECO:0000256" key="5">
    <source>
        <dbReference type="SAM" id="Phobius"/>
    </source>
</evidence>
<protein>
    <submittedName>
        <fullName evidence="6">DUF300-domain-containing protein</fullName>
    </submittedName>
</protein>
<keyword evidence="2 5" id="KW-0812">Transmembrane</keyword>
<dbReference type="Proteomes" id="UP000077266">
    <property type="component" value="Unassembled WGS sequence"/>
</dbReference>
<dbReference type="PANTHER" id="PTHR23423">
    <property type="entry name" value="ORGANIC SOLUTE TRANSPORTER-RELATED"/>
    <property type="match status" value="1"/>
</dbReference>
<dbReference type="OrthoDB" id="5348404at2759"/>
<keyword evidence="7" id="KW-1185">Reference proteome</keyword>
<dbReference type="InParanoid" id="A0A165F4U0"/>
<dbReference type="STRING" id="1314781.A0A165F4U0"/>
<dbReference type="AlphaFoldDB" id="A0A165F4U0"/>
<feature type="transmembrane region" description="Helical" evidence="5">
    <location>
        <begin position="268"/>
        <end position="287"/>
    </location>
</feature>
<feature type="non-terminal residue" evidence="6">
    <location>
        <position position="391"/>
    </location>
</feature>
<name>A0A165F4U0_EXIGL</name>
<dbReference type="SMART" id="SM01417">
    <property type="entry name" value="Solute_trans_a"/>
    <property type="match status" value="1"/>
</dbReference>
<sequence>MAEEPGAGGIKNGRCFAEAANHTSPPLFQNGELVFQGAQKYLDVSELYANLFAFAHRCSPLPAVSGFFASVAVVTSFWLIDQHLQWYTNKAQQRQIVRLLLMVPIYAFVSLLSYIYWNHATAIVLMRDCYESFVLYSFFYLLLLYVSDDPMEQREVFKNYKLDKWMFPLGFVKYRPEDGLYFLQLMKWGVLQYSVLRPLCTLASVGLNYVGLYCELSYSPAWGHIYLVSIISISVSIAMYCLFQLYFAIKTELAPQKPLLKLFSIKAVVFLTFWQATFLGVLASFGFIKDTKYMTAEDINIGIGAILETFEMMLFAFLHVKAFTYKPYKDLAPDGKRTPRLRGLRHAFWYRDMWKEFKDGCIYLWRRMRGKEAEKLMRKQIHLENAMGRSR</sequence>
<evidence type="ECO:0000313" key="7">
    <source>
        <dbReference type="Proteomes" id="UP000077266"/>
    </source>
</evidence>
<dbReference type="InterPro" id="IPR005178">
    <property type="entry name" value="Ostalpha/TMEM184C"/>
</dbReference>
<comment type="subcellular location">
    <subcellularLocation>
        <location evidence="1">Membrane</location>
        <topology evidence="1">Multi-pass membrane protein</topology>
    </subcellularLocation>
</comment>
<feature type="transmembrane region" description="Helical" evidence="5">
    <location>
        <begin position="195"/>
        <end position="213"/>
    </location>
</feature>
<keyword evidence="3 5" id="KW-1133">Transmembrane helix</keyword>
<reference evidence="6 7" key="1">
    <citation type="journal article" date="2016" name="Mol. Biol. Evol.">
        <title>Comparative Genomics of Early-Diverging Mushroom-Forming Fungi Provides Insights into the Origins of Lignocellulose Decay Capabilities.</title>
        <authorList>
            <person name="Nagy L.G."/>
            <person name="Riley R."/>
            <person name="Tritt A."/>
            <person name="Adam C."/>
            <person name="Daum C."/>
            <person name="Floudas D."/>
            <person name="Sun H."/>
            <person name="Yadav J.S."/>
            <person name="Pangilinan J."/>
            <person name="Larsson K.H."/>
            <person name="Matsuura K."/>
            <person name="Barry K."/>
            <person name="Labutti K."/>
            <person name="Kuo R."/>
            <person name="Ohm R.A."/>
            <person name="Bhattacharya S.S."/>
            <person name="Shirouzu T."/>
            <person name="Yoshinaga Y."/>
            <person name="Martin F.M."/>
            <person name="Grigoriev I.V."/>
            <person name="Hibbett D.S."/>
        </authorList>
    </citation>
    <scope>NUCLEOTIDE SEQUENCE [LARGE SCALE GENOMIC DNA]</scope>
    <source>
        <strain evidence="6 7">HHB12029</strain>
    </source>
</reference>
<keyword evidence="4 5" id="KW-0472">Membrane</keyword>
<feature type="transmembrane region" description="Helical" evidence="5">
    <location>
        <begin position="99"/>
        <end position="117"/>
    </location>
</feature>
<evidence type="ECO:0000256" key="1">
    <source>
        <dbReference type="ARBA" id="ARBA00004141"/>
    </source>
</evidence>
<accession>A0A165F4U0</accession>
<organism evidence="6 7">
    <name type="scientific">Exidia glandulosa HHB12029</name>
    <dbReference type="NCBI Taxonomy" id="1314781"/>
    <lineage>
        <taxon>Eukaryota</taxon>
        <taxon>Fungi</taxon>
        <taxon>Dikarya</taxon>
        <taxon>Basidiomycota</taxon>
        <taxon>Agaricomycotina</taxon>
        <taxon>Agaricomycetes</taxon>
        <taxon>Auriculariales</taxon>
        <taxon>Exidiaceae</taxon>
        <taxon>Exidia</taxon>
    </lineage>
</organism>
<evidence type="ECO:0000256" key="3">
    <source>
        <dbReference type="ARBA" id="ARBA00022989"/>
    </source>
</evidence>
<dbReference type="EMBL" id="KV426101">
    <property type="protein sequence ID" value="KZV88388.1"/>
    <property type="molecule type" value="Genomic_DNA"/>
</dbReference>
<feature type="transmembrane region" description="Helical" evidence="5">
    <location>
        <begin position="129"/>
        <end position="146"/>
    </location>
</feature>
<dbReference type="Pfam" id="PF03619">
    <property type="entry name" value="Solute_trans_a"/>
    <property type="match status" value="1"/>
</dbReference>
<feature type="transmembrane region" description="Helical" evidence="5">
    <location>
        <begin position="299"/>
        <end position="320"/>
    </location>
</feature>
<feature type="transmembrane region" description="Helical" evidence="5">
    <location>
        <begin position="225"/>
        <end position="247"/>
    </location>
</feature>
<feature type="transmembrane region" description="Helical" evidence="5">
    <location>
        <begin position="61"/>
        <end position="79"/>
    </location>
</feature>
<evidence type="ECO:0000313" key="6">
    <source>
        <dbReference type="EMBL" id="KZV88388.1"/>
    </source>
</evidence>
<gene>
    <name evidence="6" type="ORF">EXIGLDRAFT_619464</name>
</gene>
<dbReference type="GO" id="GO:0016020">
    <property type="term" value="C:membrane"/>
    <property type="evidence" value="ECO:0007669"/>
    <property type="project" value="UniProtKB-SubCell"/>
</dbReference>
<proteinExistence type="predicted"/>